<proteinExistence type="predicted"/>
<accession>A0AAV4EEZ6</accession>
<name>A0AAV4EEZ6_9GAST</name>
<keyword evidence="2" id="KW-1185">Reference proteome</keyword>
<protein>
    <recommendedName>
        <fullName evidence="3">UDENN domain-containing protein</fullName>
    </recommendedName>
</protein>
<gene>
    <name evidence="1" type="ORF">ElyMa_003509700</name>
</gene>
<comment type="caution">
    <text evidence="1">The sequence shown here is derived from an EMBL/GenBank/DDBJ whole genome shotgun (WGS) entry which is preliminary data.</text>
</comment>
<dbReference type="AlphaFoldDB" id="A0AAV4EEZ6"/>
<evidence type="ECO:0008006" key="3">
    <source>
        <dbReference type="Google" id="ProtNLM"/>
    </source>
</evidence>
<sequence length="140" mass="15154">MYTYVVSPFSSVLSLATSPVIRKLPLRQGSEPPACCDMSRARDSSPYPRLVNATHEITSFQGSDLGGDEENGDRSPLLLTAPEVPGNVRYLAIYRDAAARSRHLSSNLFFITCAISPDQMVSVTRLTAPSCAPHCPGLEI</sequence>
<dbReference type="Proteomes" id="UP000762676">
    <property type="component" value="Unassembled WGS sequence"/>
</dbReference>
<organism evidence="1 2">
    <name type="scientific">Elysia marginata</name>
    <dbReference type="NCBI Taxonomy" id="1093978"/>
    <lineage>
        <taxon>Eukaryota</taxon>
        <taxon>Metazoa</taxon>
        <taxon>Spiralia</taxon>
        <taxon>Lophotrochozoa</taxon>
        <taxon>Mollusca</taxon>
        <taxon>Gastropoda</taxon>
        <taxon>Heterobranchia</taxon>
        <taxon>Euthyneura</taxon>
        <taxon>Panpulmonata</taxon>
        <taxon>Sacoglossa</taxon>
        <taxon>Placobranchoidea</taxon>
        <taxon>Plakobranchidae</taxon>
        <taxon>Elysia</taxon>
    </lineage>
</organism>
<evidence type="ECO:0000313" key="2">
    <source>
        <dbReference type="Proteomes" id="UP000762676"/>
    </source>
</evidence>
<evidence type="ECO:0000313" key="1">
    <source>
        <dbReference type="EMBL" id="GFR59548.1"/>
    </source>
</evidence>
<reference evidence="1 2" key="1">
    <citation type="journal article" date="2021" name="Elife">
        <title>Chloroplast acquisition without the gene transfer in kleptoplastic sea slugs, Plakobranchus ocellatus.</title>
        <authorList>
            <person name="Maeda T."/>
            <person name="Takahashi S."/>
            <person name="Yoshida T."/>
            <person name="Shimamura S."/>
            <person name="Takaki Y."/>
            <person name="Nagai Y."/>
            <person name="Toyoda A."/>
            <person name="Suzuki Y."/>
            <person name="Arimoto A."/>
            <person name="Ishii H."/>
            <person name="Satoh N."/>
            <person name="Nishiyama T."/>
            <person name="Hasebe M."/>
            <person name="Maruyama T."/>
            <person name="Minagawa J."/>
            <person name="Obokata J."/>
            <person name="Shigenobu S."/>
        </authorList>
    </citation>
    <scope>NUCLEOTIDE SEQUENCE [LARGE SCALE GENOMIC DNA]</scope>
</reference>
<dbReference type="EMBL" id="BMAT01007188">
    <property type="protein sequence ID" value="GFR59548.1"/>
    <property type="molecule type" value="Genomic_DNA"/>
</dbReference>